<organism evidence="4 5">
    <name type="scientific">Halobacillus litoralis</name>
    <dbReference type="NCBI Taxonomy" id="45668"/>
    <lineage>
        <taxon>Bacteria</taxon>
        <taxon>Bacillati</taxon>
        <taxon>Bacillota</taxon>
        <taxon>Bacilli</taxon>
        <taxon>Bacillales</taxon>
        <taxon>Bacillaceae</taxon>
        <taxon>Halobacillus</taxon>
    </lineage>
</organism>
<feature type="region of interest" description="Disordered" evidence="1">
    <location>
        <begin position="98"/>
        <end position="119"/>
    </location>
</feature>
<dbReference type="SUPFAM" id="SSF110997">
    <property type="entry name" value="Sporulation related repeat"/>
    <property type="match status" value="1"/>
</dbReference>
<feature type="domain" description="SPOR" evidence="3">
    <location>
        <begin position="127"/>
        <end position="205"/>
    </location>
</feature>
<sequence length="268" mass="29850">MDSKKKISISFRNEHQKDSKREVVRTQSEQAAAAEEKKDEQRPSTPVYQLPLKKKKKYFSSFKPLIATSLTALFVSLGLGFLLLRMFVSLTDDTSMGSQANDTMPVTSPGEQQTAENSPDSLPVGALQTFNAYIVQAGAFSTETKALEWKSRLTAQSVSSVVWERDGQFYLYVGSGATKQEADLIASELAAESIETYVKPWVVNVEKQVPDKVYQHLDAHSLGDFSESDRQKVMEEIGKNTPLAQALSEWEAQDDTNVNWLKVAKSLE</sequence>
<feature type="transmembrane region" description="Helical" evidence="2">
    <location>
        <begin position="65"/>
        <end position="88"/>
    </location>
</feature>
<dbReference type="Pfam" id="PF05036">
    <property type="entry name" value="SPOR"/>
    <property type="match status" value="1"/>
</dbReference>
<feature type="compositionally biased region" description="Basic and acidic residues" evidence="1">
    <location>
        <begin position="12"/>
        <end position="24"/>
    </location>
</feature>
<protein>
    <recommendedName>
        <fullName evidence="3">SPOR domain-containing protein</fullName>
    </recommendedName>
</protein>
<evidence type="ECO:0000313" key="4">
    <source>
        <dbReference type="EMBL" id="QAS54049.1"/>
    </source>
</evidence>
<dbReference type="AlphaFoldDB" id="A0A410MH25"/>
<keyword evidence="2" id="KW-0812">Transmembrane</keyword>
<dbReference type="OrthoDB" id="2969309at2"/>
<evidence type="ECO:0000313" key="5">
    <source>
        <dbReference type="Proteomes" id="UP000287756"/>
    </source>
</evidence>
<reference evidence="4 5" key="1">
    <citation type="submission" date="2018-01" db="EMBL/GenBank/DDBJ databases">
        <title>The whole genome sequencing and assembly of Halobacillus litoralis ERB031 strain.</title>
        <authorList>
            <person name="Lee S.-J."/>
            <person name="Park M.-K."/>
            <person name="Kim J.-Y."/>
            <person name="Lee Y.-J."/>
            <person name="Yi H."/>
            <person name="Bahn Y.-S."/>
            <person name="Kim J.F."/>
            <person name="Lee D.-W."/>
        </authorList>
    </citation>
    <scope>NUCLEOTIDE SEQUENCE [LARGE SCALE GENOMIC DNA]</scope>
    <source>
        <strain evidence="4 5">ERB 031</strain>
    </source>
</reference>
<name>A0A410MH25_9BACI</name>
<dbReference type="RefSeq" id="WP_128526322.1">
    <property type="nucleotide sequence ID" value="NZ_CP026118.1"/>
</dbReference>
<dbReference type="EMBL" id="CP026118">
    <property type="protein sequence ID" value="QAS54049.1"/>
    <property type="molecule type" value="Genomic_DNA"/>
</dbReference>
<keyword evidence="2" id="KW-1133">Transmembrane helix</keyword>
<dbReference type="InterPro" id="IPR036680">
    <property type="entry name" value="SPOR-like_sf"/>
</dbReference>
<dbReference type="Gene3D" id="3.30.70.1070">
    <property type="entry name" value="Sporulation related repeat"/>
    <property type="match status" value="1"/>
</dbReference>
<dbReference type="KEGG" id="hli:HLI_18455"/>
<feature type="region of interest" description="Disordered" evidence="1">
    <location>
        <begin position="1"/>
        <end position="47"/>
    </location>
</feature>
<dbReference type="PROSITE" id="PS51724">
    <property type="entry name" value="SPOR"/>
    <property type="match status" value="1"/>
</dbReference>
<dbReference type="GO" id="GO:0042834">
    <property type="term" value="F:peptidoglycan binding"/>
    <property type="evidence" value="ECO:0007669"/>
    <property type="project" value="InterPro"/>
</dbReference>
<evidence type="ECO:0000256" key="1">
    <source>
        <dbReference type="SAM" id="MobiDB-lite"/>
    </source>
</evidence>
<accession>A0A410MH25</accession>
<dbReference type="Proteomes" id="UP000287756">
    <property type="component" value="Chromosome"/>
</dbReference>
<evidence type="ECO:0000259" key="3">
    <source>
        <dbReference type="PROSITE" id="PS51724"/>
    </source>
</evidence>
<proteinExistence type="predicted"/>
<dbReference type="InterPro" id="IPR007730">
    <property type="entry name" value="SPOR-like_dom"/>
</dbReference>
<keyword evidence="2" id="KW-0472">Membrane</keyword>
<gene>
    <name evidence="4" type="ORF">HLI_18455</name>
</gene>
<evidence type="ECO:0000256" key="2">
    <source>
        <dbReference type="SAM" id="Phobius"/>
    </source>
</evidence>